<dbReference type="GO" id="GO:0043531">
    <property type="term" value="F:ADP binding"/>
    <property type="evidence" value="ECO:0007669"/>
    <property type="project" value="InterPro"/>
</dbReference>
<dbReference type="CDD" id="cd00590">
    <property type="entry name" value="RRM_SF"/>
    <property type="match status" value="1"/>
</dbReference>
<dbReference type="SUPFAM" id="SSF53474">
    <property type="entry name" value="alpha/beta-Hydrolases"/>
    <property type="match status" value="1"/>
</dbReference>
<evidence type="ECO:0000313" key="9">
    <source>
        <dbReference type="Proteomes" id="UP001239445"/>
    </source>
</evidence>
<dbReference type="InterPro" id="IPR041664">
    <property type="entry name" value="AAA_16"/>
</dbReference>
<sequence length="939" mass="104197">MQTLLLENLPDLITKRDIESFFANRIHTKRRYVKAVGNVGHIWKPANSNTKRAVVTFDSPKTAGEALALNHAQITAEAAMPQDPSGKSFVRITSGFYGLIVLYEPPASETPNLDITLVHGLKGHAWNTFAREETLPDSRGIGNPCWMRDELPSQLRTRGIFPRLLTYGYNANVWGETVEGDISEPVVTLCELLKSEREGDPERPLIFIAHSLGGLVSKQAIVEISKTSAPSQNSIWIKGCIFLGVPHNGAKLADWAGILAPLVGNFGGLVQTGKIKNLEQKCEILNRISDEFRQVRHAHNIPVLSCYETKKISRVYSRLVVEKESAILSYENCPSPLPVDTNHVDMVRTRTDAIANAILTMALDATKGLVPNTSVRVSTQPAAIPVTAQAGDVPGIRVPEHQESEAEIPNTLQAIVPQNSSTEVTLPNEESSASQRYMVAENRALAHRPRWVNDIVSTRQCRHSDPFRIPYDSRGHSLSRIFVGRDDEMKKLAEPFLPPSPSRKKVCAVYGLGGIGKSQLVAQFAHRYRATFTAIFWIKGATKESFTRDLARIASLVKPNVPKGDQERLCKEADDWLKEEQNYKWLMIVDNVDLESGGVQSTSRYYELDKLLPGADHGSILITTRDASLKQKFESLELQPFKSEEGAVELLAAVSGRPSQDLGPIASRLGGLPLALEQAGSFLRETSFTVDEYLAAWETEWERLVDEMASDDPSKSIRTTWVISLEYVKGRGPDGENAAKLLQLFSFFNNTEIEHDLLTRPSTTLWEPFTIDDLPAWFQDIAQSSLSLNRAIRMLGKYSLIQQPSADKYCSVHPVVHEWSYYVGQGMHADLCRTAAIVIASGAVYHGDMTVVRQNFKLIPHLRRIIQILTEKSIPDGPRRALEHESTREALTLMGVVFRQSATLRSEGDQLAMATGVPKADPDTGYASLMQLLAGSRRI</sequence>
<dbReference type="InterPro" id="IPR027417">
    <property type="entry name" value="P-loop_NTPase"/>
</dbReference>
<proteinExistence type="predicted"/>
<dbReference type="PANTHER" id="PTHR48182:SF2">
    <property type="entry name" value="PROTEIN SERAC1"/>
    <property type="match status" value="1"/>
</dbReference>
<keyword evidence="4" id="KW-0256">Endoplasmic reticulum</keyword>
<dbReference type="GO" id="GO:0005783">
    <property type="term" value="C:endoplasmic reticulum"/>
    <property type="evidence" value="ECO:0007669"/>
    <property type="project" value="UniProtKB-SubCell"/>
</dbReference>
<evidence type="ECO:0000256" key="2">
    <source>
        <dbReference type="ARBA" id="ARBA00004240"/>
    </source>
</evidence>
<keyword evidence="9" id="KW-1185">Reference proteome</keyword>
<gene>
    <name evidence="8" type="ORF">QBC47DRAFT_373805</name>
</gene>
<dbReference type="PRINTS" id="PR00364">
    <property type="entry name" value="DISEASERSIST"/>
</dbReference>
<evidence type="ECO:0000256" key="3">
    <source>
        <dbReference type="ARBA" id="ARBA00004370"/>
    </source>
</evidence>
<comment type="caution">
    <text evidence="8">The sequence shown here is derived from an EMBL/GenBank/DDBJ whole genome shotgun (WGS) entry which is preliminary data.</text>
</comment>
<dbReference type="Pfam" id="PF13191">
    <property type="entry name" value="AAA_16"/>
    <property type="match status" value="1"/>
</dbReference>
<dbReference type="Gene3D" id="3.40.50.300">
    <property type="entry name" value="P-loop containing nucleotide triphosphate hydrolases"/>
    <property type="match status" value="1"/>
</dbReference>
<dbReference type="InterPro" id="IPR029058">
    <property type="entry name" value="AB_hydrolase_fold"/>
</dbReference>
<evidence type="ECO:0000256" key="5">
    <source>
        <dbReference type="ARBA" id="ARBA00023128"/>
    </source>
</evidence>
<dbReference type="Proteomes" id="UP001239445">
    <property type="component" value="Unassembled WGS sequence"/>
</dbReference>
<comment type="subcellular location">
    <subcellularLocation>
        <location evidence="2">Endoplasmic reticulum</location>
    </subcellularLocation>
    <subcellularLocation>
        <location evidence="3">Membrane</location>
    </subcellularLocation>
    <subcellularLocation>
        <location evidence="1">Mitochondrion</location>
    </subcellularLocation>
</comment>
<name>A0AAJ0FCA4_9PEZI</name>
<organism evidence="8 9">
    <name type="scientific">Echria macrotheca</name>
    <dbReference type="NCBI Taxonomy" id="438768"/>
    <lineage>
        <taxon>Eukaryota</taxon>
        <taxon>Fungi</taxon>
        <taxon>Dikarya</taxon>
        <taxon>Ascomycota</taxon>
        <taxon>Pezizomycotina</taxon>
        <taxon>Sordariomycetes</taxon>
        <taxon>Sordariomycetidae</taxon>
        <taxon>Sordariales</taxon>
        <taxon>Schizotheciaceae</taxon>
        <taxon>Echria</taxon>
    </lineage>
</organism>
<protein>
    <recommendedName>
        <fullName evidence="7">Orc1-like AAA ATPase domain-containing protein</fullName>
    </recommendedName>
</protein>
<evidence type="ECO:0000256" key="4">
    <source>
        <dbReference type="ARBA" id="ARBA00022824"/>
    </source>
</evidence>
<dbReference type="GO" id="GO:0016020">
    <property type="term" value="C:membrane"/>
    <property type="evidence" value="ECO:0007669"/>
    <property type="project" value="UniProtKB-SubCell"/>
</dbReference>
<feature type="domain" description="Orc1-like AAA ATPase" evidence="7">
    <location>
        <begin position="482"/>
        <end position="571"/>
    </location>
</feature>
<dbReference type="PANTHER" id="PTHR48182">
    <property type="entry name" value="PROTEIN SERAC1"/>
    <property type="match status" value="1"/>
</dbReference>
<dbReference type="InterPro" id="IPR052374">
    <property type="entry name" value="SERAC1"/>
</dbReference>
<reference evidence="8" key="1">
    <citation type="submission" date="2023-06" db="EMBL/GenBank/DDBJ databases">
        <title>Genome-scale phylogeny and comparative genomics of the fungal order Sordariales.</title>
        <authorList>
            <consortium name="Lawrence Berkeley National Laboratory"/>
            <person name="Hensen N."/>
            <person name="Bonometti L."/>
            <person name="Westerberg I."/>
            <person name="Brannstrom I.O."/>
            <person name="Guillou S."/>
            <person name="Cros-Aarteil S."/>
            <person name="Calhoun S."/>
            <person name="Haridas S."/>
            <person name="Kuo A."/>
            <person name="Mondo S."/>
            <person name="Pangilinan J."/>
            <person name="Riley R."/>
            <person name="Labutti K."/>
            <person name="Andreopoulos B."/>
            <person name="Lipzen A."/>
            <person name="Chen C."/>
            <person name="Yanf M."/>
            <person name="Daum C."/>
            <person name="Ng V."/>
            <person name="Clum A."/>
            <person name="Steindorff A."/>
            <person name="Ohm R."/>
            <person name="Martin F."/>
            <person name="Silar P."/>
            <person name="Natvig D."/>
            <person name="Lalanne C."/>
            <person name="Gautier V."/>
            <person name="Ament-Velasquez S.L."/>
            <person name="Kruys A."/>
            <person name="Hutchinson M.I."/>
            <person name="Powell A.J."/>
            <person name="Barry K."/>
            <person name="Miller A.N."/>
            <person name="Grigoriev I.V."/>
            <person name="Debuchy R."/>
            <person name="Gladieux P."/>
            <person name="Thoren M.H."/>
            <person name="Johannesson H."/>
        </authorList>
    </citation>
    <scope>NUCLEOTIDE SEQUENCE</scope>
    <source>
        <strain evidence="8">PSN4</strain>
    </source>
</reference>
<dbReference type="GO" id="GO:0005739">
    <property type="term" value="C:mitochondrion"/>
    <property type="evidence" value="ECO:0007669"/>
    <property type="project" value="UniProtKB-SubCell"/>
</dbReference>
<evidence type="ECO:0000313" key="8">
    <source>
        <dbReference type="EMBL" id="KAK1758143.1"/>
    </source>
</evidence>
<dbReference type="SUPFAM" id="SSF52540">
    <property type="entry name" value="P-loop containing nucleoside triphosphate hydrolases"/>
    <property type="match status" value="1"/>
</dbReference>
<evidence type="ECO:0000256" key="1">
    <source>
        <dbReference type="ARBA" id="ARBA00004173"/>
    </source>
</evidence>
<keyword evidence="5" id="KW-0496">Mitochondrion</keyword>
<accession>A0AAJ0FCA4</accession>
<evidence type="ECO:0000256" key="6">
    <source>
        <dbReference type="ARBA" id="ARBA00023136"/>
    </source>
</evidence>
<dbReference type="Gene3D" id="3.40.50.1820">
    <property type="entry name" value="alpha/beta hydrolase"/>
    <property type="match status" value="1"/>
</dbReference>
<dbReference type="AlphaFoldDB" id="A0AAJ0FCA4"/>
<dbReference type="EMBL" id="MU839829">
    <property type="protein sequence ID" value="KAK1758143.1"/>
    <property type="molecule type" value="Genomic_DNA"/>
</dbReference>
<evidence type="ECO:0000259" key="7">
    <source>
        <dbReference type="Pfam" id="PF13191"/>
    </source>
</evidence>
<keyword evidence="6" id="KW-0472">Membrane</keyword>